<evidence type="ECO:0000256" key="1">
    <source>
        <dbReference type="ARBA" id="ARBA00004442"/>
    </source>
</evidence>
<dbReference type="PANTHER" id="PTHR38776:SF1">
    <property type="entry name" value="MLTA-INTERACTING PROTEIN-RELATED"/>
    <property type="match status" value="1"/>
</dbReference>
<dbReference type="PANTHER" id="PTHR38776">
    <property type="entry name" value="MLTA-INTERACTING PROTEIN-RELATED"/>
    <property type="match status" value="1"/>
</dbReference>
<sequence length="265" mass="28203">MHRLAASVAGLALFAASAAQAIDLPSMNLPNLIGIGVGATPECSGCKDDMIGVVPGVRYVTESGRLFEWYGPYAQYNFGDLTGFQWGPAINLKLGRSNVSDDVIAKLHDIDTTVEFGGFIGYEYDNLQGIPYRLRFNANVLTNAGQVYDGARLNVGATLWVPLSERFFVGSGIGATWASASYVNTYYGVTDADSAASGLAPFQAGGGNQQVLGWIGVIGQISGHWWGGAGAFMQRLMGDAADSSFVRERGERDQLTYGAGIGYVW</sequence>
<organism evidence="7 8">
    <name type="scientific">Jeongeupia chitinilytica</name>
    <dbReference type="NCBI Taxonomy" id="1041641"/>
    <lineage>
        <taxon>Bacteria</taxon>
        <taxon>Pseudomonadati</taxon>
        <taxon>Pseudomonadota</taxon>
        <taxon>Betaproteobacteria</taxon>
        <taxon>Neisseriales</taxon>
        <taxon>Chitinibacteraceae</taxon>
        <taxon>Jeongeupia</taxon>
    </lineage>
</organism>
<keyword evidence="5" id="KW-0998">Cell outer membrane</keyword>
<evidence type="ECO:0000256" key="4">
    <source>
        <dbReference type="ARBA" id="ARBA00023136"/>
    </source>
</evidence>
<keyword evidence="4" id="KW-0472">Membrane</keyword>
<dbReference type="RefSeq" id="WP_189461397.1">
    <property type="nucleotide sequence ID" value="NZ_BMYO01000007.1"/>
</dbReference>
<comment type="subcellular location">
    <subcellularLocation>
        <location evidence="1">Cell outer membrane</location>
    </subcellularLocation>
</comment>
<evidence type="ECO:0000313" key="8">
    <source>
        <dbReference type="Proteomes" id="UP000604737"/>
    </source>
</evidence>
<evidence type="ECO:0000256" key="3">
    <source>
        <dbReference type="ARBA" id="ARBA00022729"/>
    </source>
</evidence>
<accession>A0ABQ3H594</accession>
<reference evidence="8" key="1">
    <citation type="journal article" date="2019" name="Int. J. Syst. Evol. Microbiol.">
        <title>The Global Catalogue of Microorganisms (GCM) 10K type strain sequencing project: providing services to taxonomists for standard genome sequencing and annotation.</title>
        <authorList>
            <consortium name="The Broad Institute Genomics Platform"/>
            <consortium name="The Broad Institute Genome Sequencing Center for Infectious Disease"/>
            <person name="Wu L."/>
            <person name="Ma J."/>
        </authorList>
    </citation>
    <scope>NUCLEOTIDE SEQUENCE [LARGE SCALE GENOMIC DNA]</scope>
    <source>
        <strain evidence="8">KCTC 23701</strain>
    </source>
</reference>
<evidence type="ECO:0008006" key="9">
    <source>
        <dbReference type="Google" id="ProtNLM"/>
    </source>
</evidence>
<proteinExistence type="inferred from homology"/>
<name>A0ABQ3H594_9NEIS</name>
<gene>
    <name evidence="7" type="ORF">GCM10007350_26710</name>
</gene>
<dbReference type="InterPro" id="IPR010583">
    <property type="entry name" value="MipA"/>
</dbReference>
<comment type="similarity">
    <text evidence="2">Belongs to the MipA/OmpV family.</text>
</comment>
<feature type="chain" id="PRO_5046064724" description="MipA/OmpV family protein" evidence="6">
    <location>
        <begin position="22"/>
        <end position="265"/>
    </location>
</feature>
<evidence type="ECO:0000313" key="7">
    <source>
        <dbReference type="EMBL" id="GHD65759.1"/>
    </source>
</evidence>
<protein>
    <recommendedName>
        <fullName evidence="9">MipA/OmpV family protein</fullName>
    </recommendedName>
</protein>
<comment type="caution">
    <text evidence="7">The sequence shown here is derived from an EMBL/GenBank/DDBJ whole genome shotgun (WGS) entry which is preliminary data.</text>
</comment>
<keyword evidence="3 6" id="KW-0732">Signal</keyword>
<evidence type="ECO:0000256" key="2">
    <source>
        <dbReference type="ARBA" id="ARBA00005722"/>
    </source>
</evidence>
<dbReference type="Proteomes" id="UP000604737">
    <property type="component" value="Unassembled WGS sequence"/>
</dbReference>
<feature type="signal peptide" evidence="6">
    <location>
        <begin position="1"/>
        <end position="21"/>
    </location>
</feature>
<dbReference type="Pfam" id="PF06629">
    <property type="entry name" value="MipA"/>
    <property type="match status" value="1"/>
</dbReference>
<dbReference type="EMBL" id="BMYO01000007">
    <property type="protein sequence ID" value="GHD65759.1"/>
    <property type="molecule type" value="Genomic_DNA"/>
</dbReference>
<evidence type="ECO:0000256" key="5">
    <source>
        <dbReference type="ARBA" id="ARBA00023237"/>
    </source>
</evidence>
<keyword evidence="8" id="KW-1185">Reference proteome</keyword>
<evidence type="ECO:0000256" key="6">
    <source>
        <dbReference type="SAM" id="SignalP"/>
    </source>
</evidence>